<dbReference type="AlphaFoldDB" id="A0A8C5R675"/>
<comment type="subcellular location">
    <subcellularLocation>
        <location evidence="14">Endomembrane system</location>
        <topology evidence="14">Single-pass type IV membrane protein</topology>
    </subcellularLocation>
    <subcellularLocation>
        <location evidence="1">Endoplasmic reticulum membrane</location>
        <topology evidence="1">Single-pass membrane protein</topology>
    </subcellularLocation>
    <subcellularLocation>
        <location evidence="12">Golgi apparatus</location>
        <location evidence="12">cis-Golgi network membrane</location>
    </subcellularLocation>
</comment>
<dbReference type="OrthoDB" id="261831at2759"/>
<dbReference type="InterPro" id="IPR000727">
    <property type="entry name" value="T_SNARE_dom"/>
</dbReference>
<evidence type="ECO:0000256" key="9">
    <source>
        <dbReference type="ARBA" id="ARBA00023034"/>
    </source>
</evidence>
<evidence type="ECO:0000256" key="16">
    <source>
        <dbReference type="ARBA" id="ARBA00063965"/>
    </source>
</evidence>
<sequence length="113" mass="13108">MAREGMKHRDGAQRPEMSGYSVYEEENDRLTENLRQKANALKSLSIDIGTEVKYHNKMLTDMDSDFDSTGGFLGATMGRLKVLSRGSQAKLLFYMFLFSLFVFFVIYWFIKLR</sequence>
<evidence type="ECO:0000256" key="18">
    <source>
        <dbReference type="ARBA" id="ARBA00077825"/>
    </source>
</evidence>
<dbReference type="GO" id="GO:0016192">
    <property type="term" value="P:vesicle-mediated transport"/>
    <property type="evidence" value="ECO:0007669"/>
    <property type="project" value="UniProtKB-KW"/>
</dbReference>
<protein>
    <recommendedName>
        <fullName evidence="17">BET1 homolog</fullName>
    </recommendedName>
    <alternativeName>
        <fullName evidence="18">Golgi vesicular membrane-trafficking protein p18</fullName>
    </alternativeName>
</protein>
<evidence type="ECO:0000256" key="19">
    <source>
        <dbReference type="SAM" id="MobiDB-lite"/>
    </source>
</evidence>
<keyword evidence="23" id="KW-1185">Reference proteome</keyword>
<keyword evidence="9" id="KW-0333">Golgi apparatus</keyword>
<evidence type="ECO:0000256" key="2">
    <source>
        <dbReference type="ARBA" id="ARBA00022448"/>
    </source>
</evidence>
<dbReference type="CDD" id="cd15853">
    <property type="entry name" value="SNARE_Bet1"/>
    <property type="match status" value="1"/>
</dbReference>
<accession>A0A8C5R675</accession>
<evidence type="ECO:0000256" key="4">
    <source>
        <dbReference type="ARBA" id="ARBA00022692"/>
    </source>
</evidence>
<comment type="function">
    <text evidence="15">Required for vesicular transport from the ER to the Golgi complex. Functions as a SNARE involved in the docking process of ER-derived vesicles with the cis-Golgi membrane.</text>
</comment>
<keyword evidence="2" id="KW-0813">Transport</keyword>
<evidence type="ECO:0000256" key="3">
    <source>
        <dbReference type="ARBA" id="ARBA00022553"/>
    </source>
</evidence>
<evidence type="ECO:0000256" key="13">
    <source>
        <dbReference type="ARBA" id="ARBA00037962"/>
    </source>
</evidence>
<dbReference type="GO" id="GO:0005794">
    <property type="term" value="C:Golgi apparatus"/>
    <property type="evidence" value="ECO:0007669"/>
    <property type="project" value="UniProtKB-SubCell"/>
</dbReference>
<evidence type="ECO:0000256" key="8">
    <source>
        <dbReference type="ARBA" id="ARBA00022989"/>
    </source>
</evidence>
<evidence type="ECO:0000256" key="17">
    <source>
        <dbReference type="ARBA" id="ARBA00071590"/>
    </source>
</evidence>
<feature type="region of interest" description="Disordered" evidence="19">
    <location>
        <begin position="1"/>
        <end position="21"/>
    </location>
</feature>
<keyword evidence="4 20" id="KW-0812">Transmembrane</keyword>
<dbReference type="FunFam" id="1.20.5.110:FF:000026">
    <property type="entry name" value="BET1 homolog"/>
    <property type="match status" value="1"/>
</dbReference>
<dbReference type="PANTHER" id="PTHR12791">
    <property type="entry name" value="GOLGI SNARE BET1-RELATED"/>
    <property type="match status" value="1"/>
</dbReference>
<dbReference type="GO" id="GO:0015031">
    <property type="term" value="P:protein transport"/>
    <property type="evidence" value="ECO:0007669"/>
    <property type="project" value="UniProtKB-KW"/>
</dbReference>
<evidence type="ECO:0000256" key="7">
    <source>
        <dbReference type="ARBA" id="ARBA00022927"/>
    </source>
</evidence>
<dbReference type="SMART" id="SM00397">
    <property type="entry name" value="t_SNARE"/>
    <property type="match status" value="1"/>
</dbReference>
<evidence type="ECO:0000256" key="5">
    <source>
        <dbReference type="ARBA" id="ARBA00022824"/>
    </source>
</evidence>
<reference evidence="22" key="1">
    <citation type="submission" date="2025-08" db="UniProtKB">
        <authorList>
            <consortium name="Ensembl"/>
        </authorList>
    </citation>
    <scope>IDENTIFICATION</scope>
</reference>
<evidence type="ECO:0000313" key="22">
    <source>
        <dbReference type="Ensembl" id="ENSLLEP00000047345.1"/>
    </source>
</evidence>
<evidence type="ECO:0000256" key="10">
    <source>
        <dbReference type="ARBA" id="ARBA00023054"/>
    </source>
</evidence>
<keyword evidence="8 20" id="KW-1133">Transmembrane helix</keyword>
<feature type="compositionally biased region" description="Basic and acidic residues" evidence="19">
    <location>
        <begin position="1"/>
        <end position="13"/>
    </location>
</feature>
<evidence type="ECO:0000256" key="12">
    <source>
        <dbReference type="ARBA" id="ARBA00024188"/>
    </source>
</evidence>
<evidence type="ECO:0000313" key="23">
    <source>
        <dbReference type="Proteomes" id="UP000694569"/>
    </source>
</evidence>
<keyword evidence="10" id="KW-0175">Coiled coil</keyword>
<keyword evidence="6" id="KW-0931">ER-Golgi transport</keyword>
<organism evidence="22 23">
    <name type="scientific">Leptobrachium leishanense</name>
    <name type="common">Leishan spiny toad</name>
    <dbReference type="NCBI Taxonomy" id="445787"/>
    <lineage>
        <taxon>Eukaryota</taxon>
        <taxon>Metazoa</taxon>
        <taxon>Chordata</taxon>
        <taxon>Craniata</taxon>
        <taxon>Vertebrata</taxon>
        <taxon>Euteleostomi</taxon>
        <taxon>Amphibia</taxon>
        <taxon>Batrachia</taxon>
        <taxon>Anura</taxon>
        <taxon>Pelobatoidea</taxon>
        <taxon>Megophryidae</taxon>
        <taxon>Leptobrachium</taxon>
    </lineage>
</organism>
<dbReference type="Proteomes" id="UP000694569">
    <property type="component" value="Unplaced"/>
</dbReference>
<comment type="similarity">
    <text evidence="13">Belongs to the BET1 family.</text>
</comment>
<keyword evidence="7" id="KW-0653">Protein transport</keyword>
<feature type="domain" description="T-SNARE coiled-coil homology" evidence="21">
    <location>
        <begin position="21"/>
        <end position="83"/>
    </location>
</feature>
<reference evidence="22" key="2">
    <citation type="submission" date="2025-09" db="UniProtKB">
        <authorList>
            <consortium name="Ensembl"/>
        </authorList>
    </citation>
    <scope>IDENTIFICATION</scope>
</reference>
<dbReference type="Gene3D" id="1.20.5.110">
    <property type="match status" value="1"/>
</dbReference>
<evidence type="ECO:0000256" key="14">
    <source>
        <dbReference type="ARBA" id="ARBA00046280"/>
    </source>
</evidence>
<evidence type="ECO:0000256" key="11">
    <source>
        <dbReference type="ARBA" id="ARBA00023136"/>
    </source>
</evidence>
<keyword evidence="5" id="KW-0256">Endoplasmic reticulum</keyword>
<dbReference type="PROSITE" id="PS50192">
    <property type="entry name" value="T_SNARE"/>
    <property type="match status" value="1"/>
</dbReference>
<evidence type="ECO:0000256" key="20">
    <source>
        <dbReference type="SAM" id="Phobius"/>
    </source>
</evidence>
<dbReference type="SUPFAM" id="SSF58038">
    <property type="entry name" value="SNARE fusion complex"/>
    <property type="match status" value="1"/>
</dbReference>
<evidence type="ECO:0000256" key="1">
    <source>
        <dbReference type="ARBA" id="ARBA00004389"/>
    </source>
</evidence>
<name>A0A8C5R675_9ANUR</name>
<proteinExistence type="inferred from homology"/>
<evidence type="ECO:0000256" key="15">
    <source>
        <dbReference type="ARBA" id="ARBA00054011"/>
    </source>
</evidence>
<evidence type="ECO:0000259" key="21">
    <source>
        <dbReference type="PROSITE" id="PS50192"/>
    </source>
</evidence>
<dbReference type="Ensembl" id="ENSLLET00000049203.1">
    <property type="protein sequence ID" value="ENSLLEP00000047345.1"/>
    <property type="gene ID" value="ENSLLEG00000029930.1"/>
</dbReference>
<evidence type="ECO:0000256" key="6">
    <source>
        <dbReference type="ARBA" id="ARBA00022892"/>
    </source>
</evidence>
<keyword evidence="3" id="KW-0597">Phosphoprotein</keyword>
<comment type="subunit">
    <text evidence="16">Interacts with SNARE complex members GOSR2, SEC22B and STX5. Interacts with LMAN1/ERGIC53. Interacts with STX17.</text>
</comment>
<dbReference type="GO" id="GO:0005789">
    <property type="term" value="C:endoplasmic reticulum membrane"/>
    <property type="evidence" value="ECO:0007669"/>
    <property type="project" value="UniProtKB-SubCell"/>
</dbReference>
<keyword evidence="11 20" id="KW-0472">Membrane</keyword>
<feature type="transmembrane region" description="Helical" evidence="20">
    <location>
        <begin position="91"/>
        <end position="110"/>
    </location>
</feature>
<dbReference type="InterPro" id="IPR039899">
    <property type="entry name" value="BET1_SNARE"/>
</dbReference>
<dbReference type="GeneTree" id="ENSGT00940000163414"/>